<keyword evidence="3" id="KW-0067">ATP-binding</keyword>
<evidence type="ECO:0000313" key="5">
    <source>
        <dbReference type="EMBL" id="MBK7424582.1"/>
    </source>
</evidence>
<dbReference type="EMBL" id="JADJNC010000036">
    <property type="protein sequence ID" value="MBK7424582.1"/>
    <property type="molecule type" value="Genomic_DNA"/>
</dbReference>
<dbReference type="PROSITE" id="PS51206">
    <property type="entry name" value="SF3_HELICASE_1"/>
    <property type="match status" value="1"/>
</dbReference>
<dbReference type="Pfam" id="PF19263">
    <property type="entry name" value="DUF5906"/>
    <property type="match status" value="1"/>
</dbReference>
<proteinExistence type="predicted"/>
<dbReference type="InterPro" id="IPR027417">
    <property type="entry name" value="P-loop_NTPase"/>
</dbReference>
<keyword evidence="1" id="KW-0547">Nucleotide-binding</keyword>
<dbReference type="InterPro" id="IPR045455">
    <property type="entry name" value="NrS-1_pol-like_helicase"/>
</dbReference>
<name>A0A9D7F9K9_9RHOO</name>
<dbReference type="GO" id="GO:0016787">
    <property type="term" value="F:hydrolase activity"/>
    <property type="evidence" value="ECO:0007669"/>
    <property type="project" value="UniProtKB-KW"/>
</dbReference>
<protein>
    <recommendedName>
        <fullName evidence="4">SF3 helicase domain-containing protein</fullName>
    </recommendedName>
</protein>
<dbReference type="Pfam" id="PF08706">
    <property type="entry name" value="D5_N"/>
    <property type="match status" value="1"/>
</dbReference>
<gene>
    <name evidence="5" type="ORF">IPJ48_16690</name>
</gene>
<dbReference type="NCBIfam" id="TIGR01613">
    <property type="entry name" value="primase_Cterm"/>
    <property type="match status" value="1"/>
</dbReference>
<dbReference type="InterPro" id="IPR006500">
    <property type="entry name" value="Helicase_put_C_phage/plasmid"/>
</dbReference>
<evidence type="ECO:0000256" key="3">
    <source>
        <dbReference type="ARBA" id="ARBA00022840"/>
    </source>
</evidence>
<dbReference type="GO" id="GO:0005524">
    <property type="term" value="F:ATP binding"/>
    <property type="evidence" value="ECO:0007669"/>
    <property type="project" value="UniProtKB-KW"/>
</dbReference>
<reference evidence="5" key="1">
    <citation type="submission" date="2020-10" db="EMBL/GenBank/DDBJ databases">
        <title>Connecting structure to function with the recovery of over 1000 high-quality activated sludge metagenome-assembled genomes encoding full-length rRNA genes using long-read sequencing.</title>
        <authorList>
            <person name="Singleton C.M."/>
            <person name="Petriglieri F."/>
            <person name="Kristensen J.M."/>
            <person name="Kirkegaard R.H."/>
            <person name="Michaelsen T.Y."/>
            <person name="Andersen M.H."/>
            <person name="Karst S.M."/>
            <person name="Dueholm M.S."/>
            <person name="Nielsen P.H."/>
            <person name="Albertsen M."/>
        </authorList>
    </citation>
    <scope>NUCLEOTIDE SEQUENCE</scope>
    <source>
        <strain evidence="5">EsbW_18-Q3-R4-48_MAXAC.044</strain>
    </source>
</reference>
<keyword evidence="2" id="KW-0378">Hydrolase</keyword>
<dbReference type="Proteomes" id="UP000886602">
    <property type="component" value="Unassembled WGS sequence"/>
</dbReference>
<evidence type="ECO:0000259" key="4">
    <source>
        <dbReference type="PROSITE" id="PS51206"/>
    </source>
</evidence>
<dbReference type="InterPro" id="IPR051620">
    <property type="entry name" value="ORF904-like_C"/>
</dbReference>
<dbReference type="InterPro" id="IPR014818">
    <property type="entry name" value="Phage/plasmid_primase_P4_C"/>
</dbReference>
<dbReference type="AlphaFoldDB" id="A0A9D7F9K9"/>
<evidence type="ECO:0000313" key="6">
    <source>
        <dbReference type="Proteomes" id="UP000886602"/>
    </source>
</evidence>
<dbReference type="PANTHER" id="PTHR35372:SF2">
    <property type="entry name" value="SF3 HELICASE DOMAIN-CONTAINING PROTEIN"/>
    <property type="match status" value="1"/>
</dbReference>
<evidence type="ECO:0000256" key="1">
    <source>
        <dbReference type="ARBA" id="ARBA00022741"/>
    </source>
</evidence>
<dbReference type="PANTHER" id="PTHR35372">
    <property type="entry name" value="ATP BINDING PROTEIN-RELATED"/>
    <property type="match status" value="1"/>
</dbReference>
<dbReference type="GO" id="GO:0004386">
    <property type="term" value="F:helicase activity"/>
    <property type="evidence" value="ECO:0007669"/>
    <property type="project" value="UniProtKB-KW"/>
</dbReference>
<evidence type="ECO:0000256" key="2">
    <source>
        <dbReference type="ARBA" id="ARBA00022801"/>
    </source>
</evidence>
<feature type="domain" description="SF3 helicase" evidence="4">
    <location>
        <begin position="179"/>
        <end position="340"/>
    </location>
</feature>
<dbReference type="InterPro" id="IPR014015">
    <property type="entry name" value="Helicase_SF3_DNA-vir"/>
</dbReference>
<accession>A0A9D7F9K9</accession>
<dbReference type="SMART" id="SM00885">
    <property type="entry name" value="D5_N"/>
    <property type="match status" value="1"/>
</dbReference>
<dbReference type="SUPFAM" id="SSF52540">
    <property type="entry name" value="P-loop containing nucleoside triphosphate hydrolases"/>
    <property type="match status" value="1"/>
</dbReference>
<organism evidence="5 6">
    <name type="scientific">Candidatus Propionivibrio dominans</name>
    <dbReference type="NCBI Taxonomy" id="2954373"/>
    <lineage>
        <taxon>Bacteria</taxon>
        <taxon>Pseudomonadati</taxon>
        <taxon>Pseudomonadota</taxon>
        <taxon>Betaproteobacteria</taxon>
        <taxon>Rhodocyclales</taxon>
        <taxon>Rhodocyclaceae</taxon>
        <taxon>Propionivibrio</taxon>
    </lineage>
</organism>
<sequence length="463" mass="51423">MRDQTLLDIFLSAGAHDAGNAECAYAAMGDKYLWNDAFGWLTWTGTHWDREFAEQNLESDIITLLKSRCKLAIDKEALAIAKASTPSANHMRACKSLFGFRVLASSNDFDSNPDLLNVRNGVLDLRNGNLSEHDSSQRFTYCINTPYDPSADDTVWTNFLWDTLSDHTDTAEARSATGRLVAYLQMVLGYVVTGHTNEECAWFIHGPARSGKGTFTEALVKLLGYPLAIETDFGTFTAKREAGDQGFDLAPLKPARAVFASESNTAEWLNTGKVKRLTGGNYITCAFKHRDQFTFRPQFKVILTSNHPVRADVDDDAMWYRVKLLEFPNGHSGTENKQLKASIKSDENLRGILRWIVDGAMAWYASPNGLTTPDEVNVSTSKARDEIDFVQTWLAECTSAVSDVWTPNSTIYASYSAWCDENGVKRKSQRGFALTLQKKGYTTGVVQRLGLAIQRGVSGLQLL</sequence>
<comment type="caution">
    <text evidence="5">The sequence shown here is derived from an EMBL/GenBank/DDBJ whole genome shotgun (WGS) entry which is preliminary data.</text>
</comment>
<dbReference type="Gene3D" id="3.40.50.300">
    <property type="entry name" value="P-loop containing nucleotide triphosphate hydrolases"/>
    <property type="match status" value="1"/>
</dbReference>